<evidence type="ECO:0000256" key="1">
    <source>
        <dbReference type="ARBA" id="ARBA00004496"/>
    </source>
</evidence>
<dbReference type="GO" id="GO:0005524">
    <property type="term" value="F:ATP binding"/>
    <property type="evidence" value="ECO:0007669"/>
    <property type="project" value="UniProtKB-UniRule"/>
</dbReference>
<protein>
    <recommendedName>
        <fullName evidence="8">tRNA(Ile)-lysidine synthase</fullName>
        <ecNumber evidence="8">6.3.4.19</ecNumber>
    </recommendedName>
    <alternativeName>
        <fullName evidence="8">tRNA(Ile)-2-lysyl-cytidine synthase</fullName>
    </alternativeName>
    <alternativeName>
        <fullName evidence="8">tRNA(Ile)-lysidine synthetase</fullName>
    </alternativeName>
</protein>
<keyword evidence="5 8" id="KW-0547">Nucleotide-binding</keyword>
<evidence type="ECO:0000256" key="4">
    <source>
        <dbReference type="ARBA" id="ARBA00022694"/>
    </source>
</evidence>
<dbReference type="AlphaFoldDB" id="A0A3G6K2P2"/>
<dbReference type="GO" id="GO:0032267">
    <property type="term" value="F:tRNA(Ile)-lysidine synthase activity"/>
    <property type="evidence" value="ECO:0007669"/>
    <property type="project" value="UniProtKB-EC"/>
</dbReference>
<evidence type="ECO:0000256" key="3">
    <source>
        <dbReference type="ARBA" id="ARBA00022598"/>
    </source>
</evidence>
<keyword evidence="2 8" id="KW-0963">Cytoplasm</keyword>
<comment type="subcellular location">
    <subcellularLocation>
        <location evidence="1 8">Cytoplasm</location>
    </subcellularLocation>
</comment>
<dbReference type="GO" id="GO:0005737">
    <property type="term" value="C:cytoplasm"/>
    <property type="evidence" value="ECO:0007669"/>
    <property type="project" value="UniProtKB-SubCell"/>
</dbReference>
<dbReference type="InterPro" id="IPR012094">
    <property type="entry name" value="tRNA_Ile_lys_synt"/>
</dbReference>
<organism evidence="10">
    <name type="scientific">Lactobacillus delbrueckii subsp. lactis</name>
    <dbReference type="NCBI Taxonomy" id="29397"/>
    <lineage>
        <taxon>Bacteria</taxon>
        <taxon>Bacillati</taxon>
        <taxon>Bacillota</taxon>
        <taxon>Bacilli</taxon>
        <taxon>Lactobacillales</taxon>
        <taxon>Lactobacillaceae</taxon>
        <taxon>Lactobacillus</taxon>
    </lineage>
</organism>
<dbReference type="EMBL" id="CP031023">
    <property type="protein sequence ID" value="AZA16719.1"/>
    <property type="molecule type" value="Genomic_DNA"/>
</dbReference>
<dbReference type="CDD" id="cd01992">
    <property type="entry name" value="TilS_N"/>
    <property type="match status" value="1"/>
</dbReference>
<gene>
    <name evidence="8 10" type="primary">tilS</name>
    <name evidence="10" type="ORF">DQL93_09700</name>
</gene>
<dbReference type="NCBIfam" id="TIGR02432">
    <property type="entry name" value="lysidine_TilS_N"/>
    <property type="match status" value="1"/>
</dbReference>
<dbReference type="InterPro" id="IPR014729">
    <property type="entry name" value="Rossmann-like_a/b/a_fold"/>
</dbReference>
<keyword evidence="6 8" id="KW-0067">ATP-binding</keyword>
<evidence type="ECO:0000256" key="7">
    <source>
        <dbReference type="ARBA" id="ARBA00048539"/>
    </source>
</evidence>
<evidence type="ECO:0000256" key="5">
    <source>
        <dbReference type="ARBA" id="ARBA00022741"/>
    </source>
</evidence>
<dbReference type="GO" id="GO:0006400">
    <property type="term" value="P:tRNA modification"/>
    <property type="evidence" value="ECO:0007669"/>
    <property type="project" value="UniProtKB-UniRule"/>
</dbReference>
<dbReference type="SMART" id="SM00977">
    <property type="entry name" value="TilS_C"/>
    <property type="match status" value="1"/>
</dbReference>
<keyword evidence="3 8" id="KW-0436">Ligase</keyword>
<proteinExistence type="inferred from homology"/>
<evidence type="ECO:0000259" key="9">
    <source>
        <dbReference type="SMART" id="SM00977"/>
    </source>
</evidence>
<keyword evidence="4 8" id="KW-0819">tRNA processing</keyword>
<dbReference type="InterPro" id="IPR012795">
    <property type="entry name" value="tRNA_Ile_lys_synt_N"/>
</dbReference>
<comment type="domain">
    <text evidence="8">The N-terminal region contains the highly conserved SGGXDS motif, predicted to be a P-loop motif involved in ATP binding.</text>
</comment>
<feature type="binding site" evidence="8">
    <location>
        <begin position="27"/>
        <end position="32"/>
    </location>
    <ligand>
        <name>ATP</name>
        <dbReference type="ChEBI" id="CHEBI:30616"/>
    </ligand>
</feature>
<comment type="catalytic activity">
    <reaction evidence="7 8">
        <text>cytidine(34) in tRNA(Ile2) + L-lysine + ATP = lysidine(34) in tRNA(Ile2) + AMP + diphosphate + H(+)</text>
        <dbReference type="Rhea" id="RHEA:43744"/>
        <dbReference type="Rhea" id="RHEA-COMP:10625"/>
        <dbReference type="Rhea" id="RHEA-COMP:10670"/>
        <dbReference type="ChEBI" id="CHEBI:15378"/>
        <dbReference type="ChEBI" id="CHEBI:30616"/>
        <dbReference type="ChEBI" id="CHEBI:32551"/>
        <dbReference type="ChEBI" id="CHEBI:33019"/>
        <dbReference type="ChEBI" id="CHEBI:82748"/>
        <dbReference type="ChEBI" id="CHEBI:83665"/>
        <dbReference type="ChEBI" id="CHEBI:456215"/>
        <dbReference type="EC" id="6.3.4.19"/>
    </reaction>
</comment>
<comment type="function">
    <text evidence="8">Ligates lysine onto the cytidine present at position 34 of the AUA codon-specific tRNA(Ile) that contains the anticodon CAU, in an ATP-dependent manner. Cytidine is converted to lysidine, thus changing the amino acid specificity of the tRNA from methionine to isoleucine.</text>
</comment>
<dbReference type="SUPFAM" id="SSF52402">
    <property type="entry name" value="Adenine nucleotide alpha hydrolases-like"/>
    <property type="match status" value="1"/>
</dbReference>
<evidence type="ECO:0000256" key="2">
    <source>
        <dbReference type="ARBA" id="ARBA00022490"/>
    </source>
</evidence>
<dbReference type="HAMAP" id="MF_01161">
    <property type="entry name" value="tRNA_Ile_lys_synt"/>
    <property type="match status" value="1"/>
</dbReference>
<evidence type="ECO:0000256" key="8">
    <source>
        <dbReference type="HAMAP-Rule" id="MF_01161"/>
    </source>
</evidence>
<dbReference type="PANTHER" id="PTHR43033">
    <property type="entry name" value="TRNA(ILE)-LYSIDINE SYNTHASE-RELATED"/>
    <property type="match status" value="1"/>
</dbReference>
<feature type="domain" description="Lysidine-tRNA(Ile) synthetase C-terminal" evidence="9">
    <location>
        <begin position="354"/>
        <end position="421"/>
    </location>
</feature>
<dbReference type="InterPro" id="IPR011063">
    <property type="entry name" value="TilS/TtcA_N"/>
</dbReference>
<dbReference type="InterPro" id="IPR012796">
    <property type="entry name" value="Lysidine-tRNA-synth_C"/>
</dbReference>
<dbReference type="EC" id="6.3.4.19" evidence="8"/>
<evidence type="ECO:0000256" key="6">
    <source>
        <dbReference type="ARBA" id="ARBA00022840"/>
    </source>
</evidence>
<name>A0A3G6K2P2_LACDL</name>
<dbReference type="RefSeq" id="WP_138490607.1">
    <property type="nucleotide sequence ID" value="NZ_CP046131.1"/>
</dbReference>
<comment type="similarity">
    <text evidence="8">Belongs to the tRNA(Ile)-lysidine synthase family.</text>
</comment>
<accession>A0A3G6K2P2</accession>
<evidence type="ECO:0000313" key="10">
    <source>
        <dbReference type="EMBL" id="AZA16719.1"/>
    </source>
</evidence>
<sequence>MDIEKRLLAFFAEEGLPLEGNFLVAASGGPDSMALLDLMRRLPGGFQLYAAHLDHQLRADSQKESQLLRAYCHKYQLPLYESVWPKSLHPESGLEAAARDYRYNFLFEVARQVKADYLLTAHHGDDLLENILLKLVRSGIPREMNSLKPVSQRGQVKLVRPLLAVGKADLLAYAKKQGLEYVEDETNFTGITARNRLRQEVVPLLKKESPDLLENAWRFSQEITAEEDYFAQAAGKLPEPEPFFGGWRIPKAAGQAESELVKAYLENFIQKKYNKRVQLDRILLANRQSQEKGGLHLSFYQGHYWLYPVKQPAPSPLEEVVAGQPFFFRGNCYLLSEEKREESPLAEISFPGKLSAGSLPNGQRLLLKDGCRTKSKKLFAAAGIPLALRGNCLSLFAGQEAVYVAGCYQQAVKEGKRTLYLYQVKTCKKGR</sequence>
<reference evidence="10" key="1">
    <citation type="submission" date="2018-07" db="EMBL/GenBank/DDBJ databases">
        <authorList>
            <person name="Somerville V."/>
        </authorList>
    </citation>
    <scope>NUCLEOTIDE SEQUENCE</scope>
    <source>
        <strain evidence="10">NWC_2_2</strain>
    </source>
</reference>
<dbReference type="Gene3D" id="3.40.50.620">
    <property type="entry name" value="HUPs"/>
    <property type="match status" value="1"/>
</dbReference>
<dbReference type="Pfam" id="PF01171">
    <property type="entry name" value="ATP_bind_3"/>
    <property type="match status" value="1"/>
</dbReference>
<dbReference type="PANTHER" id="PTHR43033:SF1">
    <property type="entry name" value="TRNA(ILE)-LYSIDINE SYNTHASE-RELATED"/>
    <property type="match status" value="1"/>
</dbReference>